<keyword evidence="2 5" id="KW-0812">Transmembrane</keyword>
<feature type="chain" id="PRO_5041255282" description="Major facilitator superfamily (MFS) profile domain-containing protein" evidence="6">
    <location>
        <begin position="24"/>
        <end position="515"/>
    </location>
</feature>
<keyword evidence="3 5" id="KW-1133">Transmembrane helix</keyword>
<feature type="transmembrane region" description="Helical" evidence="5">
    <location>
        <begin position="391"/>
        <end position="414"/>
    </location>
</feature>
<feature type="transmembrane region" description="Helical" evidence="5">
    <location>
        <begin position="426"/>
        <end position="447"/>
    </location>
</feature>
<dbReference type="InterPro" id="IPR036259">
    <property type="entry name" value="MFS_trans_sf"/>
</dbReference>
<dbReference type="PANTHER" id="PTHR23503">
    <property type="entry name" value="SOLUTE CARRIER FAMILY 2"/>
    <property type="match status" value="1"/>
</dbReference>
<sequence>MVSSTRLLLLAIVISFCSNWQFAFQITYVNTSVKTFYDLANQGYRLQHNCAKDDVRCRLPNAEWSERWSTIVSSFYPGTLVGFLAVPFIVEHIGVKLTMISMSFCAIAGCLVHFFAAYAVHSEAITSFAMQLPHGMGGFMFDSILVFGRFLIGCQSGTSLSLLPLYIVEVSPMKDRGFLNTFQQVAQALGTLLGLLIGSEAIIPLGEWRYTVMQISALLPTLLYVIVLSFTPKTPMQLLKDGADISSVLSSLRFYHGKEGNLKEVENETAEATKHSYDQKPEGIPWATWKGFFVGACAAMSYSFTADDLIDTFSAQILHKAPMTNGTEDGDLIDDSADRISVILGGILVIGSIAGTFLIDRYGRRPLILFGLVGSAISNAVAVIFCTNSLVVTLGFAATKLFIGLGAGAPAWFLTSELVHPHYMTVMQSLSTGLLLMSTALATFFFLRLELLIGTWSMFVLSSAPALILAVILFLYLPETKDRTHVEIQHILGKHTFSGFVKKRSQKVAPVYGSL</sequence>
<dbReference type="Gene3D" id="1.20.1250.20">
    <property type="entry name" value="MFS general substrate transporter like domains"/>
    <property type="match status" value="1"/>
</dbReference>
<dbReference type="InterPro" id="IPR020846">
    <property type="entry name" value="MFS_dom"/>
</dbReference>
<comment type="subcellular location">
    <subcellularLocation>
        <location evidence="1">Membrane</location>
        <topology evidence="1">Multi-pass membrane protein</topology>
    </subcellularLocation>
</comment>
<feature type="transmembrane region" description="Helical" evidence="5">
    <location>
        <begin position="97"/>
        <end position="119"/>
    </location>
</feature>
<keyword evidence="9" id="KW-1185">Reference proteome</keyword>
<dbReference type="InterPro" id="IPR045263">
    <property type="entry name" value="GLUT"/>
</dbReference>
<feature type="non-terminal residue" evidence="8">
    <location>
        <position position="515"/>
    </location>
</feature>
<comment type="caution">
    <text evidence="8">The sequence shown here is derived from an EMBL/GenBank/DDBJ whole genome shotgun (WGS) entry which is preliminary data.</text>
</comment>
<feature type="transmembrane region" description="Helical" evidence="5">
    <location>
        <begin position="366"/>
        <end position="385"/>
    </location>
</feature>
<keyword evidence="6" id="KW-0732">Signal</keyword>
<dbReference type="Pfam" id="PF00083">
    <property type="entry name" value="Sugar_tr"/>
    <property type="match status" value="1"/>
</dbReference>
<dbReference type="AlphaFoldDB" id="A0AA36CTQ1"/>
<keyword evidence="4 5" id="KW-0472">Membrane</keyword>
<dbReference type="SUPFAM" id="SSF103473">
    <property type="entry name" value="MFS general substrate transporter"/>
    <property type="match status" value="1"/>
</dbReference>
<feature type="transmembrane region" description="Helical" evidence="5">
    <location>
        <begin position="68"/>
        <end position="90"/>
    </location>
</feature>
<feature type="transmembrane region" description="Helical" evidence="5">
    <location>
        <begin position="188"/>
        <end position="206"/>
    </location>
</feature>
<evidence type="ECO:0000313" key="8">
    <source>
        <dbReference type="EMBL" id="CAJ0575165.1"/>
    </source>
</evidence>
<dbReference type="Proteomes" id="UP001177023">
    <property type="component" value="Unassembled WGS sequence"/>
</dbReference>
<gene>
    <name evidence="8" type="ORF">MSPICULIGERA_LOCUS13481</name>
</gene>
<evidence type="ECO:0000256" key="6">
    <source>
        <dbReference type="SAM" id="SignalP"/>
    </source>
</evidence>
<feature type="transmembrane region" description="Helical" evidence="5">
    <location>
        <begin position="453"/>
        <end position="477"/>
    </location>
</feature>
<evidence type="ECO:0000256" key="1">
    <source>
        <dbReference type="ARBA" id="ARBA00004141"/>
    </source>
</evidence>
<protein>
    <recommendedName>
        <fullName evidence="7">Major facilitator superfamily (MFS) profile domain-containing protein</fullName>
    </recommendedName>
</protein>
<feature type="signal peptide" evidence="6">
    <location>
        <begin position="1"/>
        <end position="23"/>
    </location>
</feature>
<feature type="domain" description="Major facilitator superfamily (MFS) profile" evidence="7">
    <location>
        <begin position="7"/>
        <end position="481"/>
    </location>
</feature>
<evidence type="ECO:0000256" key="2">
    <source>
        <dbReference type="ARBA" id="ARBA00022692"/>
    </source>
</evidence>
<feature type="transmembrane region" description="Helical" evidence="5">
    <location>
        <begin position="139"/>
        <end position="167"/>
    </location>
</feature>
<dbReference type="GO" id="GO:0015149">
    <property type="term" value="F:hexose transmembrane transporter activity"/>
    <property type="evidence" value="ECO:0007669"/>
    <property type="project" value="TreeGrafter"/>
</dbReference>
<evidence type="ECO:0000256" key="3">
    <source>
        <dbReference type="ARBA" id="ARBA00022989"/>
    </source>
</evidence>
<proteinExistence type="predicted"/>
<evidence type="ECO:0000259" key="7">
    <source>
        <dbReference type="PROSITE" id="PS50850"/>
    </source>
</evidence>
<dbReference type="GO" id="GO:0016020">
    <property type="term" value="C:membrane"/>
    <property type="evidence" value="ECO:0007669"/>
    <property type="project" value="UniProtKB-SubCell"/>
</dbReference>
<feature type="transmembrane region" description="Helical" evidence="5">
    <location>
        <begin position="340"/>
        <end position="359"/>
    </location>
</feature>
<name>A0AA36CTQ1_9BILA</name>
<evidence type="ECO:0000256" key="5">
    <source>
        <dbReference type="SAM" id="Phobius"/>
    </source>
</evidence>
<accession>A0AA36CTQ1</accession>
<evidence type="ECO:0000313" key="9">
    <source>
        <dbReference type="Proteomes" id="UP001177023"/>
    </source>
</evidence>
<dbReference type="PROSITE" id="PS50850">
    <property type="entry name" value="MFS"/>
    <property type="match status" value="1"/>
</dbReference>
<dbReference type="EMBL" id="CATQJA010002636">
    <property type="protein sequence ID" value="CAJ0575165.1"/>
    <property type="molecule type" value="Genomic_DNA"/>
</dbReference>
<organism evidence="8 9">
    <name type="scientific">Mesorhabditis spiculigera</name>
    <dbReference type="NCBI Taxonomy" id="96644"/>
    <lineage>
        <taxon>Eukaryota</taxon>
        <taxon>Metazoa</taxon>
        <taxon>Ecdysozoa</taxon>
        <taxon>Nematoda</taxon>
        <taxon>Chromadorea</taxon>
        <taxon>Rhabditida</taxon>
        <taxon>Rhabditina</taxon>
        <taxon>Rhabditomorpha</taxon>
        <taxon>Rhabditoidea</taxon>
        <taxon>Rhabditidae</taxon>
        <taxon>Mesorhabditinae</taxon>
        <taxon>Mesorhabditis</taxon>
    </lineage>
</organism>
<dbReference type="InterPro" id="IPR005828">
    <property type="entry name" value="MFS_sugar_transport-like"/>
</dbReference>
<reference evidence="8" key="1">
    <citation type="submission" date="2023-06" db="EMBL/GenBank/DDBJ databases">
        <authorList>
            <person name="Delattre M."/>
        </authorList>
    </citation>
    <scope>NUCLEOTIDE SEQUENCE</scope>
    <source>
        <strain evidence="8">AF72</strain>
    </source>
</reference>
<feature type="transmembrane region" description="Helical" evidence="5">
    <location>
        <begin position="212"/>
        <end position="230"/>
    </location>
</feature>
<dbReference type="PANTHER" id="PTHR23503:SF11">
    <property type="entry name" value="MAJOR FACILITATOR SUPERFAMILY (MFS) PROFILE DOMAIN-CONTAINING PROTEIN"/>
    <property type="match status" value="1"/>
</dbReference>
<evidence type="ECO:0000256" key="4">
    <source>
        <dbReference type="ARBA" id="ARBA00023136"/>
    </source>
</evidence>